<protein>
    <submittedName>
        <fullName evidence="1">Uncharacterized protein</fullName>
    </submittedName>
</protein>
<comment type="caution">
    <text evidence="1">The sequence shown here is derived from an EMBL/GenBank/DDBJ whole genome shotgun (WGS) entry which is preliminary data.</text>
</comment>
<keyword evidence="2" id="KW-1185">Reference proteome</keyword>
<accession>A0A9D4ZL60</accession>
<sequence>MGMNPIEFYYVEPGNLMSEIGHRSMSPSHHHNACGNCRDLDQENVAASLFDQHTIFHKYHDNCNCDIDDHLSYSSNISQHEEFNAHTADCVASVAPTQISPYNVVASFLSVSNVICKMHFASLIRKSEASIQTFTSCLIKAKQRAIFRENPSPTPHKHEITTSMISTYHFDTQSYGGEVDVSYKIKGSSCF</sequence>
<evidence type="ECO:0000313" key="2">
    <source>
        <dbReference type="Proteomes" id="UP000886520"/>
    </source>
</evidence>
<organism evidence="1 2">
    <name type="scientific">Adiantum capillus-veneris</name>
    <name type="common">Maidenhair fern</name>
    <dbReference type="NCBI Taxonomy" id="13818"/>
    <lineage>
        <taxon>Eukaryota</taxon>
        <taxon>Viridiplantae</taxon>
        <taxon>Streptophyta</taxon>
        <taxon>Embryophyta</taxon>
        <taxon>Tracheophyta</taxon>
        <taxon>Polypodiopsida</taxon>
        <taxon>Polypodiidae</taxon>
        <taxon>Polypodiales</taxon>
        <taxon>Pteridineae</taxon>
        <taxon>Pteridaceae</taxon>
        <taxon>Vittarioideae</taxon>
        <taxon>Adiantum</taxon>
    </lineage>
</organism>
<proteinExistence type="predicted"/>
<dbReference type="AlphaFoldDB" id="A0A9D4ZL60"/>
<name>A0A9D4ZL60_ADICA</name>
<dbReference type="EMBL" id="JABFUD020000007">
    <property type="protein sequence ID" value="KAI5077857.1"/>
    <property type="molecule type" value="Genomic_DNA"/>
</dbReference>
<gene>
    <name evidence="1" type="ORF">GOP47_0007681</name>
</gene>
<reference evidence="1" key="1">
    <citation type="submission" date="2021-01" db="EMBL/GenBank/DDBJ databases">
        <title>Adiantum capillus-veneris genome.</title>
        <authorList>
            <person name="Fang Y."/>
            <person name="Liao Q."/>
        </authorList>
    </citation>
    <scope>NUCLEOTIDE SEQUENCE</scope>
    <source>
        <strain evidence="1">H3</strain>
        <tissue evidence="1">Leaf</tissue>
    </source>
</reference>
<evidence type="ECO:0000313" key="1">
    <source>
        <dbReference type="EMBL" id="KAI5077857.1"/>
    </source>
</evidence>
<dbReference type="Proteomes" id="UP000886520">
    <property type="component" value="Chromosome 7"/>
</dbReference>